<dbReference type="Pfam" id="PF13424">
    <property type="entry name" value="TPR_12"/>
    <property type="match status" value="1"/>
</dbReference>
<dbReference type="SUPFAM" id="SSF48452">
    <property type="entry name" value="TPR-like"/>
    <property type="match status" value="1"/>
</dbReference>
<dbReference type="PANTHER" id="PTHR35205">
    <property type="entry name" value="NB-ARC AND TPR DOMAIN PROTEIN"/>
    <property type="match status" value="1"/>
</dbReference>
<keyword evidence="3" id="KW-1185">Reference proteome</keyword>
<dbReference type="Gene3D" id="1.25.40.10">
    <property type="entry name" value="Tetratricopeptide repeat domain"/>
    <property type="match status" value="1"/>
</dbReference>
<name>A0A364KL47_TALAM</name>
<reference evidence="2 3" key="1">
    <citation type="journal article" date="2017" name="Biotechnol. Biofuels">
        <title>Differential beta-glucosidase expression as a function of carbon source availability in Talaromyces amestolkiae: a genomic and proteomic approach.</title>
        <authorList>
            <person name="de Eugenio L.I."/>
            <person name="Mendez-Liter J.A."/>
            <person name="Nieto-Dominguez M."/>
            <person name="Alonso L."/>
            <person name="Gil-Munoz J."/>
            <person name="Barriuso J."/>
            <person name="Prieto A."/>
            <person name="Martinez M.J."/>
        </authorList>
    </citation>
    <scope>NUCLEOTIDE SEQUENCE [LARGE SCALE GENOMIC DNA]</scope>
    <source>
        <strain evidence="2 3">CIB</strain>
    </source>
</reference>
<evidence type="ECO:0000313" key="2">
    <source>
        <dbReference type="EMBL" id="RAO64269.1"/>
    </source>
</evidence>
<dbReference type="InterPro" id="IPR027417">
    <property type="entry name" value="P-loop_NTPase"/>
</dbReference>
<dbReference type="GO" id="GO:0043531">
    <property type="term" value="F:ADP binding"/>
    <property type="evidence" value="ECO:0007669"/>
    <property type="project" value="InterPro"/>
</dbReference>
<dbReference type="OrthoDB" id="6161812at2759"/>
<dbReference type="InterPro" id="IPR011990">
    <property type="entry name" value="TPR-like_helical_dom_sf"/>
</dbReference>
<dbReference type="InterPro" id="IPR056681">
    <property type="entry name" value="DUF7779"/>
</dbReference>
<dbReference type="PANTHER" id="PTHR35205:SF1">
    <property type="entry name" value="ZU5 DOMAIN-CONTAINING PROTEIN"/>
    <property type="match status" value="1"/>
</dbReference>
<dbReference type="SUPFAM" id="SSF52540">
    <property type="entry name" value="P-loop containing nucleoside triphosphate hydrolases"/>
    <property type="match status" value="1"/>
</dbReference>
<dbReference type="Gene3D" id="3.40.50.300">
    <property type="entry name" value="P-loop containing nucleotide triphosphate hydrolases"/>
    <property type="match status" value="1"/>
</dbReference>
<accession>A0A364KL47</accession>
<dbReference type="Pfam" id="PF25000">
    <property type="entry name" value="DUF7779"/>
    <property type="match status" value="1"/>
</dbReference>
<sequence length="576" mass="64421">MSDDSSFSEEPEIGSHLRMFALCGPGGMGKSQVAAEFVYRSNESLLFDAIIWISADEPVKLARSFDQAAVALGLVEAESIESRDHILTRDAVLGWLANPIKSYKQRENAQSNEATWLLVFDNVEDLEMLDEHWPAYGSGSILITSRDPLVKSYGYSLKRGLSMPQLDTSDGEKLLIKLTDRRMLSSEEQASATAIAEVLGGLPLAIVQMAGVITRQDLTFSEFLLRYQKESSHAELLNLKLGPSKARVGYEHTIASVWALEHLEEGSQALLQAMSLLDPDSIPEYILEENPAAGTWSGYPLTSAEYQNARTELIQRSLIVRQKDKKTLNIHRLIQDAVRARMTDDEFSKAISSMLSFVSAVWPYEEFSFGNEIYRFKLPTELTQHHLDGPKLFIDTASNTNMWGRFDDTIPLLYLAESMCDAFGDENEEDPSKQNLNKQLVVLYRTIIYERGVRALHTNDPEGALLNMKKFNQLVRDIYHDKPPGTDQTLGVSWNELGNAYLQNNNGIEAESCFLSSKEAFEALDGATRISISMPLINLGFAALAQGREGEADEIFSQALADREKEYGRDDKISFV</sequence>
<dbReference type="STRING" id="1196081.A0A364KL47"/>
<dbReference type="GeneID" id="63789498"/>
<proteinExistence type="predicted"/>
<dbReference type="Proteomes" id="UP000249363">
    <property type="component" value="Unassembled WGS sequence"/>
</dbReference>
<evidence type="ECO:0000313" key="3">
    <source>
        <dbReference type="Proteomes" id="UP000249363"/>
    </source>
</evidence>
<dbReference type="AlphaFoldDB" id="A0A364KL47"/>
<evidence type="ECO:0000259" key="1">
    <source>
        <dbReference type="Pfam" id="PF25000"/>
    </source>
</evidence>
<dbReference type="RefSeq" id="XP_040728786.1">
    <property type="nucleotide sequence ID" value="XM_040874996.1"/>
</dbReference>
<protein>
    <recommendedName>
        <fullName evidence="1">DUF7779 domain-containing protein</fullName>
    </recommendedName>
</protein>
<feature type="domain" description="DUF7779" evidence="1">
    <location>
        <begin position="258"/>
        <end position="346"/>
    </location>
</feature>
<organism evidence="2 3">
    <name type="scientific">Talaromyces amestolkiae</name>
    <dbReference type="NCBI Taxonomy" id="1196081"/>
    <lineage>
        <taxon>Eukaryota</taxon>
        <taxon>Fungi</taxon>
        <taxon>Dikarya</taxon>
        <taxon>Ascomycota</taxon>
        <taxon>Pezizomycotina</taxon>
        <taxon>Eurotiomycetes</taxon>
        <taxon>Eurotiomycetidae</taxon>
        <taxon>Eurotiales</taxon>
        <taxon>Trichocomaceae</taxon>
        <taxon>Talaromyces</taxon>
        <taxon>Talaromyces sect. Talaromyces</taxon>
    </lineage>
</organism>
<comment type="caution">
    <text evidence="2">The sequence shown here is derived from an EMBL/GenBank/DDBJ whole genome shotgun (WGS) entry which is preliminary data.</text>
</comment>
<gene>
    <name evidence="2" type="ORF">BHQ10_000281</name>
</gene>
<dbReference type="EMBL" id="MIKG01000001">
    <property type="protein sequence ID" value="RAO64269.1"/>
    <property type="molecule type" value="Genomic_DNA"/>
</dbReference>